<dbReference type="InterPro" id="IPR051677">
    <property type="entry name" value="AfsR-DnrI-RedD_regulator"/>
</dbReference>
<evidence type="ECO:0000256" key="1">
    <source>
        <dbReference type="ARBA" id="ARBA00005820"/>
    </source>
</evidence>
<dbReference type="InterPro" id="IPR011990">
    <property type="entry name" value="TPR-like_helical_dom_sf"/>
</dbReference>
<dbReference type="SUPFAM" id="SSF46894">
    <property type="entry name" value="C-terminal effector domain of the bipartite response regulators"/>
    <property type="match status" value="1"/>
</dbReference>
<protein>
    <recommendedName>
        <fullName evidence="9">OmpR/PhoB-type domain-containing protein</fullName>
    </recommendedName>
</protein>
<accession>A0A0W7X6C7</accession>
<dbReference type="RefSeq" id="WP_058847306.1">
    <property type="nucleotide sequence ID" value="NZ_LOCL01000030.1"/>
</dbReference>
<feature type="domain" description="OmpR/PhoB-type" evidence="9">
    <location>
        <begin position="7"/>
        <end position="116"/>
    </location>
</feature>
<dbReference type="SMART" id="SM01043">
    <property type="entry name" value="BTAD"/>
    <property type="match status" value="1"/>
</dbReference>
<comment type="caution">
    <text evidence="10">The sequence shown here is derived from an EMBL/GenBank/DDBJ whole genome shotgun (WGS) entry which is preliminary data.</text>
</comment>
<evidence type="ECO:0000256" key="4">
    <source>
        <dbReference type="ARBA" id="ARBA00023015"/>
    </source>
</evidence>
<dbReference type="InterPro" id="IPR036388">
    <property type="entry name" value="WH-like_DNA-bd_sf"/>
</dbReference>
<feature type="compositionally biased region" description="Pro residues" evidence="8">
    <location>
        <begin position="287"/>
        <end position="298"/>
    </location>
</feature>
<dbReference type="PANTHER" id="PTHR35807:SF1">
    <property type="entry name" value="TRANSCRIPTIONAL REGULATOR REDD"/>
    <property type="match status" value="1"/>
</dbReference>
<dbReference type="GO" id="GO:0003677">
    <property type="term" value="F:DNA binding"/>
    <property type="evidence" value="ECO:0007669"/>
    <property type="project" value="UniProtKB-UniRule"/>
</dbReference>
<feature type="region of interest" description="Disordered" evidence="8">
    <location>
        <begin position="270"/>
        <end position="298"/>
    </location>
</feature>
<keyword evidence="2" id="KW-0677">Repeat</keyword>
<organism evidence="10 11">
    <name type="scientific">Streptomyces silvensis</name>
    <dbReference type="NCBI Taxonomy" id="1765722"/>
    <lineage>
        <taxon>Bacteria</taxon>
        <taxon>Bacillati</taxon>
        <taxon>Actinomycetota</taxon>
        <taxon>Actinomycetes</taxon>
        <taxon>Kitasatosporales</taxon>
        <taxon>Streptomycetaceae</taxon>
        <taxon>Streptomyces</taxon>
    </lineage>
</organism>
<evidence type="ECO:0000313" key="10">
    <source>
        <dbReference type="EMBL" id="KUF18397.1"/>
    </source>
</evidence>
<evidence type="ECO:0000259" key="9">
    <source>
        <dbReference type="PROSITE" id="PS51755"/>
    </source>
</evidence>
<dbReference type="InterPro" id="IPR019734">
    <property type="entry name" value="TPR_rpt"/>
</dbReference>
<evidence type="ECO:0000256" key="5">
    <source>
        <dbReference type="ARBA" id="ARBA00023125"/>
    </source>
</evidence>
<comment type="similarity">
    <text evidence="1">Belongs to the AfsR/DnrI/RedD regulatory family.</text>
</comment>
<dbReference type="InterPro" id="IPR002182">
    <property type="entry name" value="NB-ARC"/>
</dbReference>
<sequence length="1102" mass="118338">MSRTPGPEVEQAPKESVRIRLLGPVSVEVRGRHVGLGPQQRALLAALALARGHPVSTSRLAELLWEGDTPDGAVSALRTHVLHLRRILEPGRRATSGFEVLLSAGARSNTSYTLEVTDDQIDALRFVHLTDRARKAAVDGDTGSVVAHLDEALALWTGPALEGVSDRSFALAEAERLGELRLVAREDRLDALVELGRYEESVAELTALVAEFPLRERLRCQLMLALHRSGRQADALATYRDFYQLLDDEVGIEPGRRIKELHQRVLVGDPDLTGAPGPAADRAPAAAPLPPVRPVPRQLPPDIASFTGRADYLRQLDALLAQHETGPGQTLVISSVSGMAGVGKTALAVHWMHRVADRFPDGQLYANLRGHDPAPPTTADEALGQLLRALGVSTAHLPENTDEKAALYRSLLAGKRMLILLDDAAGLEQVRPLLPGSPTCFVVVTSRYDLRGLTAFHDAHRVSLAVFGEEEALALLARVIGADRVRHEPEAAAEAVRRCGLLPLAVRIVAAHLIGDRNPPIAEVVRQLRGAEGLDTLTLDHDAHTGVRSVLALSYRSLPTPERNLLRLLALAPGPEISAPAAAALAGAALPATARLLDQLVSRNLLETPHPGRFHLHALVALFARERAEAEDTAELREQAVERLLTWCLATAERAAHLLYGTFYSWYAADPPEPDGSPTAPRVFRGPADALAWLDDERPVLLACTQHAVRHGPRPFAWKFALALHGHLMEHGRRTDWLRVAGAGLRAAEAEGDDHARAVMHWSLCYVLWELARHDEALWHSAHAETLFTRTGAPVERAGGVLGLAAAHREHGALDQAAHDAERALALYEEGGQPAGAAWALFLLGAVRLDQGRAETALAHFTRAREHADRSADQHTVMLSLWGLATARHALGAADEAQHLLTRALAVDGRLLSTYAAEGALNALAVVCRDSGDPRLALKYAVDALGVTHRTRRRLVEPDALNTIGTVLLSLDDAPGALDHHERALRAARATGCRRAESEASVGLAAVHREQGDYGEALACARRALGAARQAGLRIAEGAARTELARVQLALGQPGRAARTVERSVRLHRTCGYQPGLAAALEVAAAVRSAADGVSPAPAPPP</sequence>
<dbReference type="PROSITE" id="PS51755">
    <property type="entry name" value="OMPR_PHOB"/>
    <property type="match status" value="1"/>
</dbReference>
<keyword evidence="6" id="KW-0804">Transcription</keyword>
<evidence type="ECO:0000256" key="7">
    <source>
        <dbReference type="PROSITE-ProRule" id="PRU01091"/>
    </source>
</evidence>
<dbReference type="GO" id="GO:0006355">
    <property type="term" value="P:regulation of DNA-templated transcription"/>
    <property type="evidence" value="ECO:0007669"/>
    <property type="project" value="InterPro"/>
</dbReference>
<dbReference type="STRING" id="1765722.AT728_18775"/>
<dbReference type="AlphaFoldDB" id="A0A0W7X6C7"/>
<keyword evidence="4" id="KW-0805">Transcription regulation</keyword>
<dbReference type="OrthoDB" id="581105at2"/>
<feature type="DNA-binding region" description="OmpR/PhoB-type" evidence="7">
    <location>
        <begin position="7"/>
        <end position="116"/>
    </location>
</feature>
<dbReference type="EMBL" id="LOCL01000030">
    <property type="protein sequence ID" value="KUF18397.1"/>
    <property type="molecule type" value="Genomic_DNA"/>
</dbReference>
<reference evidence="10 11" key="1">
    <citation type="submission" date="2015-12" db="EMBL/GenBank/DDBJ databases">
        <title>Draft genome sequence of Streptomyces silvensis ATCC 53525, a producer of novel hormone antagonists.</title>
        <authorList>
            <person name="Johnston C.W."/>
            <person name="Li Y."/>
            <person name="Magarvey N.A."/>
        </authorList>
    </citation>
    <scope>NUCLEOTIDE SEQUENCE [LARGE SCALE GENOMIC DNA]</scope>
    <source>
        <strain evidence="10 11">ATCC 53525</strain>
    </source>
</reference>
<dbReference type="InterPro" id="IPR016032">
    <property type="entry name" value="Sig_transdc_resp-reg_C-effctor"/>
</dbReference>
<name>A0A0W7X6C7_9ACTN</name>
<dbReference type="Pfam" id="PF00931">
    <property type="entry name" value="NB-ARC"/>
    <property type="match status" value="1"/>
</dbReference>
<dbReference type="InterPro" id="IPR001867">
    <property type="entry name" value="OmpR/PhoB-type_DNA-bd"/>
</dbReference>
<evidence type="ECO:0000256" key="8">
    <source>
        <dbReference type="SAM" id="MobiDB-lite"/>
    </source>
</evidence>
<proteinExistence type="inferred from homology"/>
<dbReference type="Gene3D" id="1.10.8.430">
    <property type="entry name" value="Helical domain of apoptotic protease-activating factors"/>
    <property type="match status" value="1"/>
</dbReference>
<dbReference type="SUPFAM" id="SSF48452">
    <property type="entry name" value="TPR-like"/>
    <property type="match status" value="3"/>
</dbReference>
<dbReference type="GO" id="GO:0000160">
    <property type="term" value="P:phosphorelay signal transduction system"/>
    <property type="evidence" value="ECO:0007669"/>
    <property type="project" value="UniProtKB-KW"/>
</dbReference>
<feature type="compositionally biased region" description="Low complexity" evidence="8">
    <location>
        <begin position="274"/>
        <end position="286"/>
    </location>
</feature>
<dbReference type="Proteomes" id="UP000054804">
    <property type="component" value="Unassembled WGS sequence"/>
</dbReference>
<evidence type="ECO:0000256" key="6">
    <source>
        <dbReference type="ARBA" id="ARBA00023163"/>
    </source>
</evidence>
<gene>
    <name evidence="10" type="ORF">AT728_18775</name>
</gene>
<dbReference type="Gene3D" id="3.40.50.300">
    <property type="entry name" value="P-loop containing nucleotide triphosphate hydrolases"/>
    <property type="match status" value="1"/>
</dbReference>
<evidence type="ECO:0000313" key="11">
    <source>
        <dbReference type="Proteomes" id="UP000054804"/>
    </source>
</evidence>
<dbReference type="SUPFAM" id="SSF52540">
    <property type="entry name" value="P-loop containing nucleoside triphosphate hydrolases"/>
    <property type="match status" value="1"/>
</dbReference>
<dbReference type="CDD" id="cd15831">
    <property type="entry name" value="BTAD"/>
    <property type="match status" value="1"/>
</dbReference>
<dbReference type="InterPro" id="IPR042197">
    <property type="entry name" value="Apaf_helical"/>
</dbReference>
<dbReference type="Pfam" id="PF13424">
    <property type="entry name" value="TPR_12"/>
    <property type="match status" value="2"/>
</dbReference>
<dbReference type="Gene3D" id="1.25.40.10">
    <property type="entry name" value="Tetratricopeptide repeat domain"/>
    <property type="match status" value="3"/>
</dbReference>
<dbReference type="GO" id="GO:0043531">
    <property type="term" value="F:ADP binding"/>
    <property type="evidence" value="ECO:0007669"/>
    <property type="project" value="InterPro"/>
</dbReference>
<dbReference type="Gene3D" id="1.10.10.10">
    <property type="entry name" value="Winged helix-like DNA-binding domain superfamily/Winged helix DNA-binding domain"/>
    <property type="match status" value="1"/>
</dbReference>
<dbReference type="SMART" id="SM00028">
    <property type="entry name" value="TPR"/>
    <property type="match status" value="6"/>
</dbReference>
<keyword evidence="3" id="KW-0902">Two-component regulatory system</keyword>
<dbReference type="PRINTS" id="PR00364">
    <property type="entry name" value="DISEASERSIST"/>
</dbReference>
<keyword evidence="11" id="KW-1185">Reference proteome</keyword>
<dbReference type="InterPro" id="IPR027417">
    <property type="entry name" value="P-loop_NTPase"/>
</dbReference>
<dbReference type="Pfam" id="PF03704">
    <property type="entry name" value="BTAD"/>
    <property type="match status" value="1"/>
</dbReference>
<evidence type="ECO:0000256" key="2">
    <source>
        <dbReference type="ARBA" id="ARBA00022737"/>
    </source>
</evidence>
<evidence type="ECO:0000256" key="3">
    <source>
        <dbReference type="ARBA" id="ARBA00023012"/>
    </source>
</evidence>
<dbReference type="InterPro" id="IPR005158">
    <property type="entry name" value="BTAD"/>
</dbReference>
<dbReference type="PANTHER" id="PTHR35807">
    <property type="entry name" value="TRANSCRIPTIONAL REGULATOR REDD-RELATED"/>
    <property type="match status" value="1"/>
</dbReference>
<keyword evidence="5 7" id="KW-0238">DNA-binding</keyword>
<dbReference type="SMART" id="SM00862">
    <property type="entry name" value="Trans_reg_C"/>
    <property type="match status" value="1"/>
</dbReference>
<dbReference type="Pfam" id="PF00486">
    <property type="entry name" value="Trans_reg_C"/>
    <property type="match status" value="1"/>
</dbReference>